<evidence type="ECO:0000256" key="6">
    <source>
        <dbReference type="ARBA" id="ARBA00022777"/>
    </source>
</evidence>
<protein>
    <submittedName>
        <fullName evidence="13">YegS/Rv2252/BmrU family lipid kinase</fullName>
    </submittedName>
</protein>
<comment type="cofactor">
    <cofactor evidence="1">
        <name>Mg(2+)</name>
        <dbReference type="ChEBI" id="CHEBI:18420"/>
    </cofactor>
</comment>
<evidence type="ECO:0000256" key="2">
    <source>
        <dbReference type="ARBA" id="ARBA00022516"/>
    </source>
</evidence>
<evidence type="ECO:0000256" key="4">
    <source>
        <dbReference type="ARBA" id="ARBA00022723"/>
    </source>
</evidence>
<dbReference type="Proteomes" id="UP000228535">
    <property type="component" value="Unassembled WGS sequence"/>
</dbReference>
<reference evidence="13 14" key="1">
    <citation type="submission" date="2017-11" db="EMBL/GenBank/DDBJ databases">
        <title>Genomic Encyclopedia of Archaeal and Bacterial Type Strains, Phase II (KMG-II): From Individual Species to Whole Genera.</title>
        <authorList>
            <person name="Goeker M."/>
        </authorList>
    </citation>
    <scope>NUCLEOTIDE SEQUENCE [LARGE SCALE GENOMIC DNA]</scope>
    <source>
        <strain evidence="13 14">DSM 11115</strain>
    </source>
</reference>
<dbReference type="InterPro" id="IPR001206">
    <property type="entry name" value="Diacylglycerol_kinase_cat_dom"/>
</dbReference>
<dbReference type="InterPro" id="IPR017438">
    <property type="entry name" value="ATP-NAD_kinase_N"/>
</dbReference>
<dbReference type="Pfam" id="PF00781">
    <property type="entry name" value="DAGK_cat"/>
    <property type="match status" value="1"/>
</dbReference>
<evidence type="ECO:0000256" key="7">
    <source>
        <dbReference type="ARBA" id="ARBA00022840"/>
    </source>
</evidence>
<evidence type="ECO:0000256" key="9">
    <source>
        <dbReference type="ARBA" id="ARBA00023098"/>
    </source>
</evidence>
<dbReference type="Gene3D" id="2.60.200.40">
    <property type="match status" value="1"/>
</dbReference>
<keyword evidence="7" id="KW-0067">ATP-binding</keyword>
<dbReference type="Pfam" id="PF19279">
    <property type="entry name" value="YegS_C"/>
    <property type="match status" value="1"/>
</dbReference>
<keyword evidence="10" id="KW-0594">Phospholipid biosynthesis</keyword>
<dbReference type="SUPFAM" id="SSF111331">
    <property type="entry name" value="NAD kinase/diacylglycerol kinase-like"/>
    <property type="match status" value="1"/>
</dbReference>
<dbReference type="GO" id="GO:0005524">
    <property type="term" value="F:ATP binding"/>
    <property type="evidence" value="ECO:0007669"/>
    <property type="project" value="UniProtKB-KW"/>
</dbReference>
<keyword evidence="14" id="KW-1185">Reference proteome</keyword>
<keyword evidence="3" id="KW-0808">Transferase</keyword>
<evidence type="ECO:0000256" key="11">
    <source>
        <dbReference type="ARBA" id="ARBA00023264"/>
    </source>
</evidence>
<dbReference type="AlphaFoldDB" id="A0A2M9BS44"/>
<sequence length="297" mass="31615">MSDQLRICFLINPNSGTNRRQDVPALIARHLQGTGAAYEVRLTQYAGHAVELARQAATEGFRIVVAVGGDGTVNEVGRGLLGTRAALGILPRGSGNGLARHLRVPLDLAAAIRQLAQPSFQRIDVGYINERAFFCTAGLGFDAHVSKCFAVAGTRGLGTYVQVALREYRRYQPTPITVTMNGQTTDTDCYVLAFANAAQYGNNAYIAPLADIADGLLDLCLIDALPLRRAVRVGLGLALGNLPASGAAVYHTCRDVQVQAARDLGFHVDGDYVGDARAFDVKLLPLALEVAVGVVKK</sequence>
<comment type="caution">
    <text evidence="13">The sequence shown here is derived from an EMBL/GenBank/DDBJ whole genome shotgun (WGS) entry which is preliminary data.</text>
</comment>
<dbReference type="InterPro" id="IPR005218">
    <property type="entry name" value="Diacylglycerol/lipid_kinase"/>
</dbReference>
<keyword evidence="5" id="KW-0547">Nucleotide-binding</keyword>
<evidence type="ECO:0000313" key="13">
    <source>
        <dbReference type="EMBL" id="PJJ60765.1"/>
    </source>
</evidence>
<dbReference type="OrthoDB" id="9786026at2"/>
<dbReference type="SMART" id="SM00046">
    <property type="entry name" value="DAGKc"/>
    <property type="match status" value="1"/>
</dbReference>
<evidence type="ECO:0000256" key="5">
    <source>
        <dbReference type="ARBA" id="ARBA00022741"/>
    </source>
</evidence>
<dbReference type="InterPro" id="IPR045540">
    <property type="entry name" value="YegS/DAGK_C"/>
</dbReference>
<evidence type="ECO:0000256" key="8">
    <source>
        <dbReference type="ARBA" id="ARBA00022842"/>
    </source>
</evidence>
<keyword evidence="6 13" id="KW-0418">Kinase</keyword>
<dbReference type="NCBIfam" id="TIGR00147">
    <property type="entry name" value="YegS/Rv2252/BmrU family lipid kinase"/>
    <property type="match status" value="1"/>
</dbReference>
<evidence type="ECO:0000313" key="14">
    <source>
        <dbReference type="Proteomes" id="UP000228535"/>
    </source>
</evidence>
<gene>
    <name evidence="13" type="ORF">CLV45_2196</name>
</gene>
<dbReference type="Gene3D" id="3.40.50.10330">
    <property type="entry name" value="Probable inorganic polyphosphate/atp-NAD kinase, domain 1"/>
    <property type="match status" value="1"/>
</dbReference>
<keyword evidence="9" id="KW-0443">Lipid metabolism</keyword>
<dbReference type="PROSITE" id="PS50146">
    <property type="entry name" value="DAGK"/>
    <property type="match status" value="1"/>
</dbReference>
<proteinExistence type="predicted"/>
<evidence type="ECO:0000256" key="1">
    <source>
        <dbReference type="ARBA" id="ARBA00001946"/>
    </source>
</evidence>
<dbReference type="GO" id="GO:0046872">
    <property type="term" value="F:metal ion binding"/>
    <property type="evidence" value="ECO:0007669"/>
    <property type="project" value="UniProtKB-KW"/>
</dbReference>
<dbReference type="PANTHER" id="PTHR12358">
    <property type="entry name" value="SPHINGOSINE KINASE"/>
    <property type="match status" value="1"/>
</dbReference>
<dbReference type="PANTHER" id="PTHR12358:SF106">
    <property type="entry name" value="LIPID KINASE YEGS"/>
    <property type="match status" value="1"/>
</dbReference>
<name>A0A2M9BS44_9BACT</name>
<accession>A0A2M9BS44</accession>
<dbReference type="InterPro" id="IPR016064">
    <property type="entry name" value="NAD/diacylglycerol_kinase_sf"/>
</dbReference>
<keyword evidence="2" id="KW-0444">Lipid biosynthesis</keyword>
<keyword evidence="8" id="KW-0460">Magnesium</keyword>
<dbReference type="EMBL" id="PGFA01000001">
    <property type="protein sequence ID" value="PJJ60765.1"/>
    <property type="molecule type" value="Genomic_DNA"/>
</dbReference>
<feature type="domain" description="DAGKc" evidence="12">
    <location>
        <begin position="2"/>
        <end position="132"/>
    </location>
</feature>
<dbReference type="GO" id="GO:0005886">
    <property type="term" value="C:plasma membrane"/>
    <property type="evidence" value="ECO:0007669"/>
    <property type="project" value="TreeGrafter"/>
</dbReference>
<evidence type="ECO:0000256" key="3">
    <source>
        <dbReference type="ARBA" id="ARBA00022679"/>
    </source>
</evidence>
<dbReference type="GO" id="GO:0016301">
    <property type="term" value="F:kinase activity"/>
    <property type="evidence" value="ECO:0007669"/>
    <property type="project" value="UniProtKB-KW"/>
</dbReference>
<keyword evidence="4" id="KW-0479">Metal-binding</keyword>
<organism evidence="13 14">
    <name type="scientific">Hymenobacter chitinivorans DSM 11115</name>
    <dbReference type="NCBI Taxonomy" id="1121954"/>
    <lineage>
        <taxon>Bacteria</taxon>
        <taxon>Pseudomonadati</taxon>
        <taxon>Bacteroidota</taxon>
        <taxon>Cytophagia</taxon>
        <taxon>Cytophagales</taxon>
        <taxon>Hymenobacteraceae</taxon>
        <taxon>Hymenobacter</taxon>
    </lineage>
</organism>
<keyword evidence="11" id="KW-1208">Phospholipid metabolism</keyword>
<dbReference type="GO" id="GO:0008654">
    <property type="term" value="P:phospholipid biosynthetic process"/>
    <property type="evidence" value="ECO:0007669"/>
    <property type="project" value="UniProtKB-KW"/>
</dbReference>
<dbReference type="InterPro" id="IPR050187">
    <property type="entry name" value="Lipid_Phosphate_FormReg"/>
</dbReference>
<evidence type="ECO:0000259" key="12">
    <source>
        <dbReference type="PROSITE" id="PS50146"/>
    </source>
</evidence>
<evidence type="ECO:0000256" key="10">
    <source>
        <dbReference type="ARBA" id="ARBA00023209"/>
    </source>
</evidence>
<dbReference type="RefSeq" id="WP_100336396.1">
    <property type="nucleotide sequence ID" value="NZ_PGFA01000001.1"/>
</dbReference>